<comment type="caution">
    <text evidence="2">The sequence shown here is derived from an EMBL/GenBank/DDBJ whole genome shotgun (WGS) entry which is preliminary data.</text>
</comment>
<reference evidence="2 3" key="2">
    <citation type="journal article" date="2016" name="Genome Announc.">
        <title>Permanent Draft Genome Sequences for Two Variants of Frankia sp. Strain CpI1, the First Frankia Strain Isolated from Root Nodules of Comptonia peregrina.</title>
        <authorList>
            <person name="Oshone R."/>
            <person name="Hurst S.G.IV."/>
            <person name="Abebe-Akele F."/>
            <person name="Simpson S."/>
            <person name="Morris K."/>
            <person name="Thomas W.K."/>
            <person name="Tisa L.S."/>
        </authorList>
    </citation>
    <scope>NUCLEOTIDE SEQUENCE [LARGE SCALE GENOMIC DNA]</scope>
    <source>
        <strain evidence="3">CpI1-S</strain>
    </source>
</reference>
<proteinExistence type="predicted"/>
<evidence type="ECO:0000313" key="2">
    <source>
        <dbReference type="EMBL" id="KJE19364.1"/>
    </source>
</evidence>
<keyword evidence="3" id="KW-1185">Reference proteome</keyword>
<dbReference type="PATRIC" id="fig|1502723.3.peg.1043"/>
<gene>
    <name evidence="2" type="ORF">FF36_06352</name>
</gene>
<sequence length="92" mass="9924">MSREQIEDLIIELMAAEQEVDPAELRCVLEEAGPTMPVDSVLAVAVLVEVEERFGVRLPADVSTAEQLRSVTAFADAVLAAADENIITKRAS</sequence>
<evidence type="ECO:0000313" key="3">
    <source>
        <dbReference type="Proteomes" id="UP000032545"/>
    </source>
</evidence>
<dbReference type="InterPro" id="IPR009081">
    <property type="entry name" value="PP-bd_ACP"/>
</dbReference>
<accession>A0A0D8B616</accession>
<feature type="domain" description="Carrier" evidence="1">
    <location>
        <begin position="4"/>
        <end position="82"/>
    </location>
</feature>
<dbReference type="Proteomes" id="UP000032545">
    <property type="component" value="Unassembled WGS sequence"/>
</dbReference>
<dbReference type="AlphaFoldDB" id="A0A0D8B616"/>
<dbReference type="PROSITE" id="PS50075">
    <property type="entry name" value="CARRIER"/>
    <property type="match status" value="1"/>
</dbReference>
<dbReference type="SUPFAM" id="SSF47336">
    <property type="entry name" value="ACP-like"/>
    <property type="match status" value="1"/>
</dbReference>
<dbReference type="EMBL" id="JYFN01000116">
    <property type="protein sequence ID" value="KJE19364.1"/>
    <property type="molecule type" value="Genomic_DNA"/>
</dbReference>
<dbReference type="Gene3D" id="1.10.1200.10">
    <property type="entry name" value="ACP-like"/>
    <property type="match status" value="1"/>
</dbReference>
<protein>
    <submittedName>
        <fullName evidence="2">Phosphopantetheine-containing protein</fullName>
    </submittedName>
</protein>
<dbReference type="RefSeq" id="WP_199865567.1">
    <property type="nucleotide sequence ID" value="NZ_JYFN01000116.1"/>
</dbReference>
<evidence type="ECO:0000259" key="1">
    <source>
        <dbReference type="PROSITE" id="PS50075"/>
    </source>
</evidence>
<reference evidence="3" key="1">
    <citation type="submission" date="2015-02" db="EMBL/GenBank/DDBJ databases">
        <title>Draft Genome of Frankia sp. CpI1-S.</title>
        <authorList>
            <person name="Oshone R.T."/>
            <person name="Ngom M."/>
            <person name="Ghodhbane-Gtari F."/>
            <person name="Gtari M."/>
            <person name="Morris K."/>
            <person name="Thomas K."/>
            <person name="Sen A."/>
            <person name="Tisa L.S."/>
        </authorList>
    </citation>
    <scope>NUCLEOTIDE SEQUENCE [LARGE SCALE GENOMIC DNA]</scope>
    <source>
        <strain evidence="3">CpI1-S</strain>
    </source>
</reference>
<dbReference type="InterPro" id="IPR036736">
    <property type="entry name" value="ACP-like_sf"/>
</dbReference>
<organism evidence="2 3">
    <name type="scientific">Frankia torreyi</name>
    <dbReference type="NCBI Taxonomy" id="1856"/>
    <lineage>
        <taxon>Bacteria</taxon>
        <taxon>Bacillati</taxon>
        <taxon>Actinomycetota</taxon>
        <taxon>Actinomycetes</taxon>
        <taxon>Frankiales</taxon>
        <taxon>Frankiaceae</taxon>
        <taxon>Frankia</taxon>
    </lineage>
</organism>
<name>A0A0D8B616_9ACTN</name>